<dbReference type="RefSeq" id="WP_185037908.1">
    <property type="nucleotide sequence ID" value="NZ_BAABFG010000005.1"/>
</dbReference>
<sequence length="128" mass="13544">MGTLVTLHLPPGSPLADQPWVITIGSLGDREDWDPVVCGPYEREHAVALARAVVADADLMAVVEPMLPLAGADAIREEIALIRAQAQDDTDPADDLLAEPAGSGPPPDEPDPELVRAGWRRIAARLTG</sequence>
<organism evidence="2 3">
    <name type="scientific">Actinoplanes octamycinicus</name>
    <dbReference type="NCBI Taxonomy" id="135948"/>
    <lineage>
        <taxon>Bacteria</taxon>
        <taxon>Bacillati</taxon>
        <taxon>Actinomycetota</taxon>
        <taxon>Actinomycetes</taxon>
        <taxon>Micromonosporales</taxon>
        <taxon>Micromonosporaceae</taxon>
        <taxon>Actinoplanes</taxon>
    </lineage>
</organism>
<gene>
    <name evidence="2" type="ORF">BJY16_000963</name>
</gene>
<dbReference type="EMBL" id="JACHNB010000001">
    <property type="protein sequence ID" value="MBB4737504.1"/>
    <property type="molecule type" value="Genomic_DNA"/>
</dbReference>
<evidence type="ECO:0000256" key="1">
    <source>
        <dbReference type="SAM" id="MobiDB-lite"/>
    </source>
</evidence>
<feature type="region of interest" description="Disordered" evidence="1">
    <location>
        <begin position="83"/>
        <end position="114"/>
    </location>
</feature>
<dbReference type="Proteomes" id="UP000546162">
    <property type="component" value="Unassembled WGS sequence"/>
</dbReference>
<feature type="compositionally biased region" description="Acidic residues" evidence="1">
    <location>
        <begin position="88"/>
        <end position="97"/>
    </location>
</feature>
<comment type="caution">
    <text evidence="2">The sequence shown here is derived from an EMBL/GenBank/DDBJ whole genome shotgun (WGS) entry which is preliminary data.</text>
</comment>
<keyword evidence="3" id="KW-1185">Reference proteome</keyword>
<name>A0A7W7GSI9_9ACTN</name>
<proteinExistence type="predicted"/>
<accession>A0A7W7GSI9</accession>
<dbReference type="AlphaFoldDB" id="A0A7W7GSI9"/>
<protein>
    <submittedName>
        <fullName evidence="2">Uncharacterized protein</fullName>
    </submittedName>
</protein>
<evidence type="ECO:0000313" key="2">
    <source>
        <dbReference type="EMBL" id="MBB4737504.1"/>
    </source>
</evidence>
<evidence type="ECO:0000313" key="3">
    <source>
        <dbReference type="Proteomes" id="UP000546162"/>
    </source>
</evidence>
<reference evidence="2 3" key="1">
    <citation type="submission" date="2020-08" db="EMBL/GenBank/DDBJ databases">
        <title>Sequencing the genomes of 1000 actinobacteria strains.</title>
        <authorList>
            <person name="Klenk H.-P."/>
        </authorList>
    </citation>
    <scope>NUCLEOTIDE SEQUENCE [LARGE SCALE GENOMIC DNA]</scope>
    <source>
        <strain evidence="2 3">DSM 45809</strain>
    </source>
</reference>